<dbReference type="Proteomes" id="UP000799755">
    <property type="component" value="Unassembled WGS sequence"/>
</dbReference>
<organism evidence="1 2">
    <name type="scientific">Lindgomyces ingoldianus</name>
    <dbReference type="NCBI Taxonomy" id="673940"/>
    <lineage>
        <taxon>Eukaryota</taxon>
        <taxon>Fungi</taxon>
        <taxon>Dikarya</taxon>
        <taxon>Ascomycota</taxon>
        <taxon>Pezizomycotina</taxon>
        <taxon>Dothideomycetes</taxon>
        <taxon>Pleosporomycetidae</taxon>
        <taxon>Pleosporales</taxon>
        <taxon>Lindgomycetaceae</taxon>
        <taxon>Lindgomyces</taxon>
    </lineage>
</organism>
<accession>A0ACB6QKD1</accession>
<name>A0ACB6QKD1_9PLEO</name>
<evidence type="ECO:0000313" key="2">
    <source>
        <dbReference type="Proteomes" id="UP000799755"/>
    </source>
</evidence>
<reference evidence="1" key="1">
    <citation type="journal article" date="2020" name="Stud. Mycol.">
        <title>101 Dothideomycetes genomes: a test case for predicting lifestyles and emergence of pathogens.</title>
        <authorList>
            <person name="Haridas S."/>
            <person name="Albert R."/>
            <person name="Binder M."/>
            <person name="Bloem J."/>
            <person name="Labutti K."/>
            <person name="Salamov A."/>
            <person name="Andreopoulos B."/>
            <person name="Baker S."/>
            <person name="Barry K."/>
            <person name="Bills G."/>
            <person name="Bluhm B."/>
            <person name="Cannon C."/>
            <person name="Castanera R."/>
            <person name="Culley D."/>
            <person name="Daum C."/>
            <person name="Ezra D."/>
            <person name="Gonzalez J."/>
            <person name="Henrissat B."/>
            <person name="Kuo A."/>
            <person name="Liang C."/>
            <person name="Lipzen A."/>
            <person name="Lutzoni F."/>
            <person name="Magnuson J."/>
            <person name="Mondo S."/>
            <person name="Nolan M."/>
            <person name="Ohm R."/>
            <person name="Pangilinan J."/>
            <person name="Park H.-J."/>
            <person name="Ramirez L."/>
            <person name="Alfaro M."/>
            <person name="Sun H."/>
            <person name="Tritt A."/>
            <person name="Yoshinaga Y."/>
            <person name="Zwiers L.-H."/>
            <person name="Turgeon B."/>
            <person name="Goodwin S."/>
            <person name="Spatafora J."/>
            <person name="Crous P."/>
            <person name="Grigoriev I."/>
        </authorList>
    </citation>
    <scope>NUCLEOTIDE SEQUENCE</scope>
    <source>
        <strain evidence="1">ATCC 200398</strain>
    </source>
</reference>
<dbReference type="EMBL" id="MU003520">
    <property type="protein sequence ID" value="KAF2467474.1"/>
    <property type="molecule type" value="Genomic_DNA"/>
</dbReference>
<sequence length="133" mass="14588">MAIWPQSCPVIWTCCNGNCNQTNSVDVEECQNEKCKHTKCAQCKASTIVTEHLTLPLKPCFFEPKMLSPPNDLWICCECGTTNLIELSPRSCPICAHARCGNCPPSASNNVGKVGLRSMPMVSFPTILLRGFP</sequence>
<evidence type="ECO:0000313" key="1">
    <source>
        <dbReference type="EMBL" id="KAF2467474.1"/>
    </source>
</evidence>
<proteinExistence type="predicted"/>
<keyword evidence="2" id="KW-1185">Reference proteome</keyword>
<gene>
    <name evidence="1" type="ORF">BDR25DRAFT_62794</name>
</gene>
<protein>
    <submittedName>
        <fullName evidence="1">Uncharacterized protein</fullName>
    </submittedName>
</protein>
<comment type="caution">
    <text evidence="1">The sequence shown here is derived from an EMBL/GenBank/DDBJ whole genome shotgun (WGS) entry which is preliminary data.</text>
</comment>